<dbReference type="SUPFAM" id="SSF48371">
    <property type="entry name" value="ARM repeat"/>
    <property type="match status" value="1"/>
</dbReference>
<dbReference type="GO" id="GO:0006606">
    <property type="term" value="P:protein import into nucleus"/>
    <property type="evidence" value="ECO:0007669"/>
    <property type="project" value="TreeGrafter"/>
</dbReference>
<dbReference type="Gene3D" id="1.25.10.10">
    <property type="entry name" value="Leucine-rich Repeat Variant"/>
    <property type="match status" value="1"/>
</dbReference>
<proteinExistence type="predicted"/>
<dbReference type="GO" id="GO:0005635">
    <property type="term" value="C:nuclear envelope"/>
    <property type="evidence" value="ECO:0007669"/>
    <property type="project" value="TreeGrafter"/>
</dbReference>
<evidence type="ECO:0000256" key="3">
    <source>
        <dbReference type="ARBA" id="ARBA00022927"/>
    </source>
</evidence>
<evidence type="ECO:0000256" key="4">
    <source>
        <dbReference type="SAM" id="MobiDB-lite"/>
    </source>
</evidence>
<feature type="region of interest" description="Disordered" evidence="4">
    <location>
        <begin position="160"/>
        <end position="190"/>
    </location>
</feature>
<name>A0A6H5H4U2_9HEMI</name>
<dbReference type="AlphaFoldDB" id="A0A6H5H4U2"/>
<accession>A0A6H5H4U2</accession>
<evidence type="ECO:0008006" key="7">
    <source>
        <dbReference type="Google" id="ProtNLM"/>
    </source>
</evidence>
<gene>
    <name evidence="5" type="ORF">NTEN_LOCUS15999</name>
</gene>
<comment type="subcellular location">
    <subcellularLocation>
        <location evidence="1">Cytoplasm</location>
    </subcellularLocation>
</comment>
<dbReference type="OrthoDB" id="760868at2759"/>
<keyword evidence="3" id="KW-0653">Protein transport</keyword>
<evidence type="ECO:0000256" key="1">
    <source>
        <dbReference type="ARBA" id="ARBA00004496"/>
    </source>
</evidence>
<dbReference type="EMBL" id="CADCXU010023590">
    <property type="protein sequence ID" value="CAB0011006.1"/>
    <property type="molecule type" value="Genomic_DNA"/>
</dbReference>
<evidence type="ECO:0000256" key="2">
    <source>
        <dbReference type="ARBA" id="ARBA00022490"/>
    </source>
</evidence>
<dbReference type="InterPro" id="IPR016024">
    <property type="entry name" value="ARM-type_fold"/>
</dbReference>
<keyword evidence="2" id="KW-0963">Cytoplasm</keyword>
<protein>
    <recommendedName>
        <fullName evidence="7">Condensin complex subunit 1 C-terminal domain-containing protein</fullName>
    </recommendedName>
</protein>
<keyword evidence="3" id="KW-0813">Transport</keyword>
<dbReference type="Proteomes" id="UP000479000">
    <property type="component" value="Unassembled WGS sequence"/>
</dbReference>
<dbReference type="PANTHER" id="PTHR10997:SF18">
    <property type="entry name" value="D-IMPORTIN 7_RANBP7"/>
    <property type="match status" value="1"/>
</dbReference>
<evidence type="ECO:0000313" key="6">
    <source>
        <dbReference type="Proteomes" id="UP000479000"/>
    </source>
</evidence>
<feature type="compositionally biased region" description="Acidic residues" evidence="4">
    <location>
        <begin position="168"/>
        <end position="182"/>
    </location>
</feature>
<dbReference type="PANTHER" id="PTHR10997">
    <property type="entry name" value="IMPORTIN-7, 8, 11"/>
    <property type="match status" value="1"/>
</dbReference>
<dbReference type="GO" id="GO:0005829">
    <property type="term" value="C:cytosol"/>
    <property type="evidence" value="ECO:0007669"/>
    <property type="project" value="TreeGrafter"/>
</dbReference>
<sequence>MKFRSDENLQNAVRLTVNALLTDSDLPVRVEAAMALQNFLNDQEKVEAMLVDQVEPITLELLRIIRETENDELSNVLQKVVFTYPQQIAPIALQICQHLVFEKDGFDYFTDMMPALHNYVTIDTPAFLSNPNNVLAMFNMCKVVRRKNCKKTNPMVKTNLTEKKKDGEDDDDDDDDDDDYGGVDDGSLEAYTTPLDDEICEIDEYVVFKQVLQEPANRST</sequence>
<evidence type="ECO:0000313" key="5">
    <source>
        <dbReference type="EMBL" id="CAB0011006.1"/>
    </source>
</evidence>
<dbReference type="InterPro" id="IPR011989">
    <property type="entry name" value="ARM-like"/>
</dbReference>
<keyword evidence="6" id="KW-1185">Reference proteome</keyword>
<reference evidence="5 6" key="1">
    <citation type="submission" date="2020-02" db="EMBL/GenBank/DDBJ databases">
        <authorList>
            <person name="Ferguson B K."/>
        </authorList>
    </citation>
    <scope>NUCLEOTIDE SEQUENCE [LARGE SCALE GENOMIC DNA]</scope>
</reference>
<organism evidence="5 6">
    <name type="scientific">Nesidiocoris tenuis</name>
    <dbReference type="NCBI Taxonomy" id="355587"/>
    <lineage>
        <taxon>Eukaryota</taxon>
        <taxon>Metazoa</taxon>
        <taxon>Ecdysozoa</taxon>
        <taxon>Arthropoda</taxon>
        <taxon>Hexapoda</taxon>
        <taxon>Insecta</taxon>
        <taxon>Pterygota</taxon>
        <taxon>Neoptera</taxon>
        <taxon>Paraneoptera</taxon>
        <taxon>Hemiptera</taxon>
        <taxon>Heteroptera</taxon>
        <taxon>Panheteroptera</taxon>
        <taxon>Cimicomorpha</taxon>
        <taxon>Miridae</taxon>
        <taxon>Dicyphina</taxon>
        <taxon>Nesidiocoris</taxon>
    </lineage>
</organism>